<comment type="caution">
    <text evidence="18">The sequence shown here is derived from an EMBL/GenBank/DDBJ whole genome shotgun (WGS) entry which is preliminary data.</text>
</comment>
<evidence type="ECO:0000256" key="4">
    <source>
        <dbReference type="ARBA" id="ARBA00007261"/>
    </source>
</evidence>
<name>A0A8H7BVP6_9FUNG</name>
<dbReference type="FunFam" id="3.30.830.10:FF:000001">
    <property type="entry name" value="Mitochondrial-processing peptidase subunit beta, mitochondrial"/>
    <property type="match status" value="1"/>
</dbReference>
<evidence type="ECO:0000256" key="2">
    <source>
        <dbReference type="ARBA" id="ARBA00001947"/>
    </source>
</evidence>
<evidence type="ECO:0000256" key="10">
    <source>
        <dbReference type="ARBA" id="ARBA00022946"/>
    </source>
</evidence>
<dbReference type="GO" id="GO:0005759">
    <property type="term" value="C:mitochondrial matrix"/>
    <property type="evidence" value="ECO:0007669"/>
    <property type="project" value="UniProtKB-ARBA"/>
</dbReference>
<sequence>MTSRLFLSRAFKPLVKQNLPYRRSLATATNLLPTLRTTILPNGFTVATEENPAAQTATVGVWIDAGSRAENVKNNGAAHFLEHMAFKGTKTRSQRDLELQIENMGGHLNAYTAREQTVYYAKAFKYDVPKAVEILSDILQHSTLDPGAIERERDVILREQEEVEKQMEEVVFDHLHATAFRNESLGLTILGPEKNIRELTREDLSNYIRTNYTGERMILVGAGGVDHDALVSLAETHFGALPTALNASSSKSAIKKPIFTGSEFRQVDPAAGQAHIAIAVEGASWTSPDYFPLLVTQSIVGSWDRSMGALGYMDDRLPSVMHYNQLANSFMSFNTSYKDTGLWGIYFVTENKDRLDDVLRFTQKEWNRLSETVTAVEVERAKQQLKAGLLLGLDGSTPIAEDIGRQLLTSGMRMSPKEVEEAVSRVSLDDVRRVSRDYLSRDAAVVGIGPVESMGEFSKLRKEI</sequence>
<evidence type="ECO:0000256" key="8">
    <source>
        <dbReference type="ARBA" id="ARBA00022801"/>
    </source>
</evidence>
<dbReference type="GO" id="GO:0004222">
    <property type="term" value="F:metalloendopeptidase activity"/>
    <property type="evidence" value="ECO:0007669"/>
    <property type="project" value="UniProtKB-EC"/>
</dbReference>
<evidence type="ECO:0000256" key="3">
    <source>
        <dbReference type="ARBA" id="ARBA00004173"/>
    </source>
</evidence>
<accession>A0A8H7BVP6</accession>
<dbReference type="PANTHER" id="PTHR11851">
    <property type="entry name" value="METALLOPROTEASE"/>
    <property type="match status" value="1"/>
</dbReference>
<evidence type="ECO:0000256" key="9">
    <source>
        <dbReference type="ARBA" id="ARBA00022833"/>
    </source>
</evidence>
<dbReference type="GO" id="GO:0006627">
    <property type="term" value="P:protein processing involved in protein targeting to mitochondrion"/>
    <property type="evidence" value="ECO:0007669"/>
    <property type="project" value="TreeGrafter"/>
</dbReference>
<dbReference type="InterPro" id="IPR050361">
    <property type="entry name" value="MPP/UQCRC_Complex"/>
</dbReference>
<dbReference type="SUPFAM" id="SSF63411">
    <property type="entry name" value="LuxS/MPP-like metallohydrolase"/>
    <property type="match status" value="2"/>
</dbReference>
<keyword evidence="19" id="KW-1185">Reference proteome</keyword>
<evidence type="ECO:0000256" key="12">
    <source>
        <dbReference type="ARBA" id="ARBA00023128"/>
    </source>
</evidence>
<keyword evidence="12" id="KW-0496">Mitochondrion</keyword>
<dbReference type="EMBL" id="JABAYA010000039">
    <property type="protein sequence ID" value="KAF7728351.1"/>
    <property type="molecule type" value="Genomic_DNA"/>
</dbReference>
<keyword evidence="9" id="KW-0862">Zinc</keyword>
<comment type="similarity">
    <text evidence="4 15">Belongs to the peptidase M16 family.</text>
</comment>
<dbReference type="InterPro" id="IPR011249">
    <property type="entry name" value="Metalloenz_LuxS/M16"/>
</dbReference>
<dbReference type="Pfam" id="PF00675">
    <property type="entry name" value="Peptidase_M16"/>
    <property type="match status" value="1"/>
</dbReference>
<dbReference type="FunFam" id="3.30.830.10:FF:000002">
    <property type="entry name" value="Mitochondrial-processing peptidase subunit beta"/>
    <property type="match status" value="1"/>
</dbReference>
<evidence type="ECO:0000256" key="5">
    <source>
        <dbReference type="ARBA" id="ARBA00012299"/>
    </source>
</evidence>
<comment type="function">
    <text evidence="14">Catalytic subunit of the essential mitochondrial processing protease (MPP), which cleaves the mitochondrial sequence off newly imported precursors proteins. Preferentially, cleaves after an arginine at position P2.</text>
</comment>
<evidence type="ECO:0000256" key="14">
    <source>
        <dbReference type="ARBA" id="ARBA00045757"/>
    </source>
</evidence>
<evidence type="ECO:0000256" key="15">
    <source>
        <dbReference type="RuleBase" id="RU004447"/>
    </source>
</evidence>
<dbReference type="Gene3D" id="3.30.830.10">
    <property type="entry name" value="Metalloenzyme, LuxS/M16 peptidase-like"/>
    <property type="match status" value="2"/>
</dbReference>
<dbReference type="OrthoDB" id="10251424at2759"/>
<dbReference type="GO" id="GO:0046872">
    <property type="term" value="F:metal ion binding"/>
    <property type="evidence" value="ECO:0007669"/>
    <property type="project" value="UniProtKB-KW"/>
</dbReference>
<feature type="domain" description="Peptidase M16 N-terminal" evidence="16">
    <location>
        <begin position="46"/>
        <end position="193"/>
    </location>
</feature>
<evidence type="ECO:0000256" key="11">
    <source>
        <dbReference type="ARBA" id="ARBA00023049"/>
    </source>
</evidence>
<organism evidence="18 19">
    <name type="scientific">Apophysomyces ossiformis</name>
    <dbReference type="NCBI Taxonomy" id="679940"/>
    <lineage>
        <taxon>Eukaryota</taxon>
        <taxon>Fungi</taxon>
        <taxon>Fungi incertae sedis</taxon>
        <taxon>Mucoromycota</taxon>
        <taxon>Mucoromycotina</taxon>
        <taxon>Mucoromycetes</taxon>
        <taxon>Mucorales</taxon>
        <taxon>Mucorineae</taxon>
        <taxon>Mucoraceae</taxon>
        <taxon>Apophysomyces</taxon>
    </lineage>
</organism>
<evidence type="ECO:0000256" key="13">
    <source>
        <dbReference type="ARBA" id="ARBA00031018"/>
    </source>
</evidence>
<gene>
    <name evidence="18" type="ORF">EC973_006292</name>
</gene>
<evidence type="ECO:0000313" key="19">
    <source>
        <dbReference type="Proteomes" id="UP000605846"/>
    </source>
</evidence>
<dbReference type="InterPro" id="IPR007863">
    <property type="entry name" value="Peptidase_M16_C"/>
</dbReference>
<feature type="domain" description="Peptidase M16 C-terminal" evidence="17">
    <location>
        <begin position="199"/>
        <end position="385"/>
    </location>
</feature>
<keyword evidence="10" id="KW-0809">Transit peptide</keyword>
<keyword evidence="7" id="KW-0479">Metal-binding</keyword>
<dbReference type="PROSITE" id="PS00143">
    <property type="entry name" value="INSULINASE"/>
    <property type="match status" value="1"/>
</dbReference>
<evidence type="ECO:0000256" key="6">
    <source>
        <dbReference type="ARBA" id="ARBA00022670"/>
    </source>
</evidence>
<keyword evidence="6" id="KW-0645">Protease</keyword>
<evidence type="ECO:0000256" key="7">
    <source>
        <dbReference type="ARBA" id="ARBA00022723"/>
    </source>
</evidence>
<evidence type="ECO:0000313" key="18">
    <source>
        <dbReference type="EMBL" id="KAF7728351.1"/>
    </source>
</evidence>
<dbReference type="InterPro" id="IPR011765">
    <property type="entry name" value="Pept_M16_N"/>
</dbReference>
<proteinExistence type="inferred from homology"/>
<protein>
    <recommendedName>
        <fullName evidence="5">mitochondrial processing peptidase</fullName>
        <ecNumber evidence="5">3.4.24.64</ecNumber>
    </recommendedName>
    <alternativeName>
        <fullName evidence="13">Beta-MPP</fullName>
    </alternativeName>
</protein>
<keyword evidence="11" id="KW-0482">Metalloprotease</keyword>
<dbReference type="PANTHER" id="PTHR11851:SF149">
    <property type="entry name" value="GH01077P"/>
    <property type="match status" value="1"/>
</dbReference>
<reference evidence="18" key="1">
    <citation type="submission" date="2020-01" db="EMBL/GenBank/DDBJ databases">
        <title>Genome Sequencing of Three Apophysomyces-Like Fungal Strains Confirms a Novel Fungal Genus in the Mucoromycota with divergent Burkholderia-like Endosymbiotic Bacteria.</title>
        <authorList>
            <person name="Stajich J.E."/>
            <person name="Macias A.M."/>
            <person name="Carter-House D."/>
            <person name="Lovett B."/>
            <person name="Kasson L.R."/>
            <person name="Berry K."/>
            <person name="Grigoriev I."/>
            <person name="Chang Y."/>
            <person name="Spatafora J."/>
            <person name="Kasson M.T."/>
        </authorList>
    </citation>
    <scope>NUCLEOTIDE SEQUENCE</scope>
    <source>
        <strain evidence="18">NRRL A-21654</strain>
    </source>
</reference>
<evidence type="ECO:0000259" key="17">
    <source>
        <dbReference type="Pfam" id="PF05193"/>
    </source>
</evidence>
<dbReference type="EC" id="3.4.24.64" evidence="5"/>
<comment type="catalytic activity">
    <reaction evidence="1">
        <text>Release of N-terminal transit peptides from precursor proteins imported into the mitochondrion, typically with Arg in position P2.</text>
        <dbReference type="EC" id="3.4.24.64"/>
    </reaction>
</comment>
<keyword evidence="8" id="KW-0378">Hydrolase</keyword>
<dbReference type="Proteomes" id="UP000605846">
    <property type="component" value="Unassembled WGS sequence"/>
</dbReference>
<comment type="subcellular location">
    <subcellularLocation>
        <location evidence="3">Mitochondrion</location>
    </subcellularLocation>
</comment>
<dbReference type="Pfam" id="PF05193">
    <property type="entry name" value="Peptidase_M16_C"/>
    <property type="match status" value="1"/>
</dbReference>
<comment type="cofactor">
    <cofactor evidence="2">
        <name>Zn(2+)</name>
        <dbReference type="ChEBI" id="CHEBI:29105"/>
    </cofactor>
</comment>
<dbReference type="InterPro" id="IPR001431">
    <property type="entry name" value="Pept_M16_Zn_BS"/>
</dbReference>
<evidence type="ECO:0000256" key="1">
    <source>
        <dbReference type="ARBA" id="ARBA00001098"/>
    </source>
</evidence>
<evidence type="ECO:0000259" key="16">
    <source>
        <dbReference type="Pfam" id="PF00675"/>
    </source>
</evidence>
<dbReference type="AlphaFoldDB" id="A0A8H7BVP6"/>